<dbReference type="EMBL" id="JAVHJO010000002">
    <property type="protein sequence ID" value="KAK6542251.1"/>
    <property type="molecule type" value="Genomic_DNA"/>
</dbReference>
<reference evidence="2 3" key="1">
    <citation type="submission" date="2019-10" db="EMBL/GenBank/DDBJ databases">
        <authorList>
            <person name="Palmer J.M."/>
        </authorList>
    </citation>
    <scope>NUCLEOTIDE SEQUENCE [LARGE SCALE GENOMIC DNA]</scope>
    <source>
        <strain evidence="2 3">TWF694</strain>
    </source>
</reference>
<evidence type="ECO:0000313" key="3">
    <source>
        <dbReference type="Proteomes" id="UP001365542"/>
    </source>
</evidence>
<feature type="compositionally biased region" description="Low complexity" evidence="1">
    <location>
        <begin position="435"/>
        <end position="451"/>
    </location>
</feature>
<evidence type="ECO:0000256" key="1">
    <source>
        <dbReference type="SAM" id="MobiDB-lite"/>
    </source>
</evidence>
<dbReference type="InterPro" id="IPR021986">
    <property type="entry name" value="Spherulin4"/>
</dbReference>
<comment type="caution">
    <text evidence="2">The sequence shown here is derived from an EMBL/GenBank/DDBJ whole genome shotgun (WGS) entry which is preliminary data.</text>
</comment>
<dbReference type="Proteomes" id="UP001365542">
    <property type="component" value="Unassembled WGS sequence"/>
</dbReference>
<evidence type="ECO:0008006" key="4">
    <source>
        <dbReference type="Google" id="ProtNLM"/>
    </source>
</evidence>
<dbReference type="PANTHER" id="PTHR35040:SF9">
    <property type="entry name" value="4-LIKE CELL SURFACE PROTEIN, PUTATIVE (AFU_ORTHOLOGUE AFUA_4G14080)-RELATED"/>
    <property type="match status" value="1"/>
</dbReference>
<feature type="region of interest" description="Disordered" evidence="1">
    <location>
        <begin position="435"/>
        <end position="470"/>
    </location>
</feature>
<dbReference type="PANTHER" id="PTHR35040">
    <property type="match status" value="1"/>
</dbReference>
<organism evidence="2 3">
    <name type="scientific">Orbilia ellipsospora</name>
    <dbReference type="NCBI Taxonomy" id="2528407"/>
    <lineage>
        <taxon>Eukaryota</taxon>
        <taxon>Fungi</taxon>
        <taxon>Dikarya</taxon>
        <taxon>Ascomycota</taxon>
        <taxon>Pezizomycotina</taxon>
        <taxon>Orbiliomycetes</taxon>
        <taxon>Orbiliales</taxon>
        <taxon>Orbiliaceae</taxon>
        <taxon>Orbilia</taxon>
    </lineage>
</organism>
<feature type="region of interest" description="Disordered" evidence="1">
    <location>
        <begin position="1"/>
        <end position="22"/>
    </location>
</feature>
<dbReference type="AlphaFoldDB" id="A0AAV9XJX5"/>
<feature type="region of interest" description="Disordered" evidence="1">
    <location>
        <begin position="52"/>
        <end position="74"/>
    </location>
</feature>
<dbReference type="Pfam" id="PF12138">
    <property type="entry name" value="Spherulin4"/>
    <property type="match status" value="1"/>
</dbReference>
<name>A0AAV9XJX5_9PEZI</name>
<keyword evidence="3" id="KW-1185">Reference proteome</keyword>
<proteinExistence type="predicted"/>
<protein>
    <recommendedName>
        <fullName evidence="4">Spherulin 4-like cell surface protein</fullName>
    </recommendedName>
</protein>
<gene>
    <name evidence="2" type="ORF">TWF694_006214</name>
</gene>
<accession>A0AAV9XJX5</accession>
<evidence type="ECO:0000313" key="2">
    <source>
        <dbReference type="EMBL" id="KAK6542251.1"/>
    </source>
</evidence>
<sequence length="470" mass="51758">MSTYSQSPSPRMPASPRGSIYGELDHRQSLPRIIKTEPFRYVFKQPPGWLPGKDSQNYSHPRKNSDFVKSGASPEEIQRRLQEEICKDCAGCSRLRKINFGLATSMVLLLMTYLSLPISRALQYKLNQSVQVSRPGDLTPLDTSTHSLEERSASVSSSIILPAYFGPEDTAAWNKVFTQINKYQNSIAFTVIINPDNGPGPTSQISRYASTIKTLSQYNNVNIIGYVHQSWGERDITPDVNTWLKYFPKQLDGFFLDEMPSVGTTASLKAVSANNGYVKQKAASNFRQNKQGMVVQNPGTEVDSGFYSLAYNADVMIVLENTVNYFPVWAAMTRPSRSMATSRLGMILLDINDGAMDTTVRSMVNYAKCIFASNLGVDTAYSSIASDWEVFVETADTYGGIEASATATKSATTKTSTTTKKVTISKSTLKTSTKATKSSSLKKTSTAKSALRIFPTPKKKLSTPKAKQTP</sequence>